<dbReference type="Gene3D" id="3.30.40.10">
    <property type="entry name" value="Zinc/RING finger domain, C3HC4 (zinc finger)"/>
    <property type="match status" value="1"/>
</dbReference>
<dbReference type="GO" id="GO:0008270">
    <property type="term" value="F:zinc ion binding"/>
    <property type="evidence" value="ECO:0007669"/>
    <property type="project" value="UniProtKB-KW"/>
</dbReference>
<dbReference type="GO" id="GO:0016579">
    <property type="term" value="P:protein deubiquitination"/>
    <property type="evidence" value="ECO:0007669"/>
    <property type="project" value="InterPro"/>
</dbReference>
<dbReference type="SUPFAM" id="SSF57850">
    <property type="entry name" value="RING/U-box"/>
    <property type="match status" value="1"/>
</dbReference>
<evidence type="ECO:0000256" key="5">
    <source>
        <dbReference type="ARBA" id="ARBA00022771"/>
    </source>
</evidence>
<keyword evidence="8" id="KW-0539">Nucleus</keyword>
<feature type="region of interest" description="Disordered" evidence="10">
    <location>
        <begin position="811"/>
        <end position="830"/>
    </location>
</feature>
<dbReference type="PANTHER" id="PTHR21646:SF16">
    <property type="entry name" value="U4_U6.U5 TRI-SNRNP-ASSOCIATED PROTEIN 2"/>
    <property type="match status" value="1"/>
</dbReference>
<keyword evidence="6" id="KW-0862">Zinc</keyword>
<evidence type="ECO:0000313" key="13">
    <source>
        <dbReference type="EMBL" id="KIM24177.1"/>
    </source>
</evidence>
<dbReference type="InterPro" id="IPR028889">
    <property type="entry name" value="USP"/>
</dbReference>
<dbReference type="STRING" id="933852.A0A0C2X497"/>
<dbReference type="InterPro" id="IPR001394">
    <property type="entry name" value="Peptidase_C19_UCH"/>
</dbReference>
<dbReference type="Pfam" id="PF02148">
    <property type="entry name" value="zf-UBP"/>
    <property type="match status" value="1"/>
</dbReference>
<keyword evidence="7" id="KW-0508">mRNA splicing</keyword>
<dbReference type="GO" id="GO:0005681">
    <property type="term" value="C:spliceosomal complex"/>
    <property type="evidence" value="ECO:0007669"/>
    <property type="project" value="UniProtKB-KW"/>
</dbReference>
<organism evidence="13 14">
    <name type="scientific">Serendipita vermifera MAFF 305830</name>
    <dbReference type="NCBI Taxonomy" id="933852"/>
    <lineage>
        <taxon>Eukaryota</taxon>
        <taxon>Fungi</taxon>
        <taxon>Dikarya</taxon>
        <taxon>Basidiomycota</taxon>
        <taxon>Agaricomycotina</taxon>
        <taxon>Agaricomycetes</taxon>
        <taxon>Sebacinales</taxon>
        <taxon>Serendipitaceae</taxon>
        <taxon>Serendipita</taxon>
    </lineage>
</organism>
<sequence length="830" mass="90788">MSVCEKQVLGAVGLLVRLGLKGLGTSWSAFGLGVEPVAESIWKWWGMHWGARWAFGSGVEAFGRRRGWCGVGDGAVRLGVSKVGEASPLFEMADLLFSFGEEGRSGKGASSRDFEFARVCKVGVERAGAEEEDTMGGLARALLAAVGSVRRELLAKGIVGLLLSDETGGTGGGAFDATNGEIAAPSGRGGSGWVGMAFCSGSVPLFPKKDVLLLGMMTGMGSDADGLWRDEEKSEKGLDFLEGVMEESREGFLLDGSVVVFLDSIGRDMADGGATARGPPNVVVENTPAKRQKTTEQDVEAVPSAVSGEQSRETREKDAPDQRQDVKAENGEDDEDDEQDTKIVAQAPQRASDLYLDTVNRAALDFDFEKVCSVSLSNINIYACLVCGKYYQGRSKLTPAFAHSIHDDHHVFMNLESSQVYILPDGYPVSDPSLDDISRVLAPSFTKASITALSRPQTVFDLSNNPYTPGYIGLNNIKANDYLNVIIHALLHVPLIRNILLLSNYTGKEPELLKRFATLAKKIWNSRLFKAQVSPHEFLQEVARVSAGKFKITQQGDPIEFLGWLLNALHKDAGGTKKRNSSMIYQAFQGELRLDTQAVIVRDELSGHMDSARPEFDIDREIKTARSPFLFLAIELPPPPLFQDAVEGKNIIPQVSIYSVLSKYDGTNAQESTGQLKRFKLQRLPPYIILHFKRFTKNFFVEEKNPTIVNFPLKGLDFKDFVDVPPDAASLPTTYDLLANITHESNAGTTRDKANTAWKVTLRAPPSSTAGGVGEEDTWIGIQDLIVEKVQKEIIFLGETVLQIWERSDLANKGKQPQPKNKMSKMEVDV</sequence>
<dbReference type="GO" id="GO:0000245">
    <property type="term" value="P:spliceosomal complex assembly"/>
    <property type="evidence" value="ECO:0007669"/>
    <property type="project" value="InterPro"/>
</dbReference>
<dbReference type="GO" id="GO:0004843">
    <property type="term" value="F:cysteine-type deubiquitinase activity"/>
    <property type="evidence" value="ECO:0007669"/>
    <property type="project" value="InterPro"/>
</dbReference>
<keyword evidence="2" id="KW-0507">mRNA processing</keyword>
<evidence type="ECO:0000256" key="1">
    <source>
        <dbReference type="ARBA" id="ARBA00004123"/>
    </source>
</evidence>
<dbReference type="PANTHER" id="PTHR21646">
    <property type="entry name" value="UBIQUITIN CARBOXYL-TERMINAL HYDROLASE"/>
    <property type="match status" value="1"/>
</dbReference>
<evidence type="ECO:0000256" key="8">
    <source>
        <dbReference type="ARBA" id="ARBA00023242"/>
    </source>
</evidence>
<reference evidence="13 14" key="1">
    <citation type="submission" date="2014-04" db="EMBL/GenBank/DDBJ databases">
        <authorList>
            <consortium name="DOE Joint Genome Institute"/>
            <person name="Kuo A."/>
            <person name="Zuccaro A."/>
            <person name="Kohler A."/>
            <person name="Nagy L.G."/>
            <person name="Floudas D."/>
            <person name="Copeland A."/>
            <person name="Barry K.W."/>
            <person name="Cichocki N."/>
            <person name="Veneault-Fourrey C."/>
            <person name="LaButti K."/>
            <person name="Lindquist E.A."/>
            <person name="Lipzen A."/>
            <person name="Lundell T."/>
            <person name="Morin E."/>
            <person name="Murat C."/>
            <person name="Sun H."/>
            <person name="Tunlid A."/>
            <person name="Henrissat B."/>
            <person name="Grigoriev I.V."/>
            <person name="Hibbett D.S."/>
            <person name="Martin F."/>
            <person name="Nordberg H.P."/>
            <person name="Cantor M.N."/>
            <person name="Hua S.X."/>
        </authorList>
    </citation>
    <scope>NUCLEOTIDE SEQUENCE [LARGE SCALE GENOMIC DNA]</scope>
    <source>
        <strain evidence="13 14">MAFF 305830</strain>
    </source>
</reference>
<feature type="compositionally biased region" description="Basic and acidic residues" evidence="10">
    <location>
        <begin position="310"/>
        <end position="330"/>
    </location>
</feature>
<keyword evidence="4" id="KW-0747">Spliceosome</keyword>
<evidence type="ECO:0000256" key="6">
    <source>
        <dbReference type="ARBA" id="ARBA00022833"/>
    </source>
</evidence>
<dbReference type="EMBL" id="KN824327">
    <property type="protein sequence ID" value="KIM24177.1"/>
    <property type="molecule type" value="Genomic_DNA"/>
</dbReference>
<proteinExistence type="predicted"/>
<feature type="domain" description="UBP-type" evidence="12">
    <location>
        <begin position="351"/>
        <end position="448"/>
    </location>
</feature>
<dbReference type="Pfam" id="PF00443">
    <property type="entry name" value="UCH"/>
    <property type="match status" value="1"/>
</dbReference>
<dbReference type="InterPro" id="IPR013083">
    <property type="entry name" value="Znf_RING/FYVE/PHD"/>
</dbReference>
<dbReference type="Gene3D" id="3.90.70.10">
    <property type="entry name" value="Cysteine proteinases"/>
    <property type="match status" value="1"/>
</dbReference>
<dbReference type="CDD" id="cd02669">
    <property type="entry name" value="Peptidase_C19M"/>
    <property type="match status" value="1"/>
</dbReference>
<evidence type="ECO:0000313" key="14">
    <source>
        <dbReference type="Proteomes" id="UP000054097"/>
    </source>
</evidence>
<keyword evidence="3" id="KW-0479">Metal-binding</keyword>
<dbReference type="Proteomes" id="UP000054097">
    <property type="component" value="Unassembled WGS sequence"/>
</dbReference>
<evidence type="ECO:0008006" key="15">
    <source>
        <dbReference type="Google" id="ProtNLM"/>
    </source>
</evidence>
<dbReference type="InterPro" id="IPR050185">
    <property type="entry name" value="Ub_carboxyl-term_hydrolase"/>
</dbReference>
<dbReference type="InterPro" id="IPR038765">
    <property type="entry name" value="Papain-like_cys_pep_sf"/>
</dbReference>
<evidence type="ECO:0000256" key="9">
    <source>
        <dbReference type="PROSITE-ProRule" id="PRU00502"/>
    </source>
</evidence>
<evidence type="ECO:0000256" key="4">
    <source>
        <dbReference type="ARBA" id="ARBA00022728"/>
    </source>
</evidence>
<protein>
    <recommendedName>
        <fullName evidence="15">USP domain-containing protein</fullName>
    </recommendedName>
</protein>
<evidence type="ECO:0000256" key="2">
    <source>
        <dbReference type="ARBA" id="ARBA00022664"/>
    </source>
</evidence>
<feature type="domain" description="USP" evidence="11">
    <location>
        <begin position="472"/>
        <end position="808"/>
    </location>
</feature>
<gene>
    <name evidence="13" type="ORF">M408DRAFT_11158</name>
</gene>
<dbReference type="InterPro" id="IPR033809">
    <property type="entry name" value="USP39"/>
</dbReference>
<evidence type="ECO:0000256" key="10">
    <source>
        <dbReference type="SAM" id="MobiDB-lite"/>
    </source>
</evidence>
<reference evidence="14" key="2">
    <citation type="submission" date="2015-01" db="EMBL/GenBank/DDBJ databases">
        <title>Evolutionary Origins and Diversification of the Mycorrhizal Mutualists.</title>
        <authorList>
            <consortium name="DOE Joint Genome Institute"/>
            <consortium name="Mycorrhizal Genomics Consortium"/>
            <person name="Kohler A."/>
            <person name="Kuo A."/>
            <person name="Nagy L.G."/>
            <person name="Floudas D."/>
            <person name="Copeland A."/>
            <person name="Barry K.W."/>
            <person name="Cichocki N."/>
            <person name="Veneault-Fourrey C."/>
            <person name="LaButti K."/>
            <person name="Lindquist E.A."/>
            <person name="Lipzen A."/>
            <person name="Lundell T."/>
            <person name="Morin E."/>
            <person name="Murat C."/>
            <person name="Riley R."/>
            <person name="Ohm R."/>
            <person name="Sun H."/>
            <person name="Tunlid A."/>
            <person name="Henrissat B."/>
            <person name="Grigoriev I.V."/>
            <person name="Hibbett D.S."/>
            <person name="Martin F."/>
        </authorList>
    </citation>
    <scope>NUCLEOTIDE SEQUENCE [LARGE SCALE GENOMIC DNA]</scope>
    <source>
        <strain evidence="14">MAFF 305830</strain>
    </source>
</reference>
<comment type="subcellular location">
    <subcellularLocation>
        <location evidence="1">Nucleus</location>
    </subcellularLocation>
</comment>
<dbReference type="PROSITE" id="PS50271">
    <property type="entry name" value="ZF_UBP"/>
    <property type="match status" value="1"/>
</dbReference>
<dbReference type="InterPro" id="IPR001607">
    <property type="entry name" value="Znf_UBP"/>
</dbReference>
<dbReference type="HOGENOM" id="CLU_341683_0_0_1"/>
<dbReference type="SUPFAM" id="SSF54001">
    <property type="entry name" value="Cysteine proteinases"/>
    <property type="match status" value="1"/>
</dbReference>
<dbReference type="OrthoDB" id="10263353at2759"/>
<dbReference type="PROSITE" id="PS50235">
    <property type="entry name" value="USP_3"/>
    <property type="match status" value="1"/>
</dbReference>
<dbReference type="SMART" id="SM00290">
    <property type="entry name" value="ZnF_UBP"/>
    <property type="match status" value="1"/>
</dbReference>
<evidence type="ECO:0000256" key="3">
    <source>
        <dbReference type="ARBA" id="ARBA00022723"/>
    </source>
</evidence>
<evidence type="ECO:0000259" key="11">
    <source>
        <dbReference type="PROSITE" id="PS50235"/>
    </source>
</evidence>
<evidence type="ECO:0000259" key="12">
    <source>
        <dbReference type="PROSITE" id="PS50271"/>
    </source>
</evidence>
<dbReference type="AlphaFoldDB" id="A0A0C2X497"/>
<accession>A0A0C2X497</accession>
<keyword evidence="14" id="KW-1185">Reference proteome</keyword>
<keyword evidence="5 9" id="KW-0863">Zinc-finger</keyword>
<feature type="region of interest" description="Disordered" evidence="10">
    <location>
        <begin position="271"/>
        <end position="340"/>
    </location>
</feature>
<name>A0A0C2X497_SERVB</name>
<evidence type="ECO:0000256" key="7">
    <source>
        <dbReference type="ARBA" id="ARBA00023187"/>
    </source>
</evidence>